<dbReference type="AlphaFoldDB" id="A0A6J8DVP0"/>
<dbReference type="Proteomes" id="UP000507470">
    <property type="component" value="Unassembled WGS sequence"/>
</dbReference>
<evidence type="ECO:0008006" key="3">
    <source>
        <dbReference type="Google" id="ProtNLM"/>
    </source>
</evidence>
<dbReference type="OrthoDB" id="6156986at2759"/>
<evidence type="ECO:0000313" key="1">
    <source>
        <dbReference type="EMBL" id="CAC5411787.1"/>
    </source>
</evidence>
<dbReference type="PANTHER" id="PTHR46880:SF5">
    <property type="entry name" value="DUF4371 DOMAIN-CONTAINING PROTEIN"/>
    <property type="match status" value="1"/>
</dbReference>
<proteinExistence type="predicted"/>
<gene>
    <name evidence="1" type="ORF">MCOR_44837</name>
</gene>
<organism evidence="1 2">
    <name type="scientific">Mytilus coruscus</name>
    <name type="common">Sea mussel</name>
    <dbReference type="NCBI Taxonomy" id="42192"/>
    <lineage>
        <taxon>Eukaryota</taxon>
        <taxon>Metazoa</taxon>
        <taxon>Spiralia</taxon>
        <taxon>Lophotrochozoa</taxon>
        <taxon>Mollusca</taxon>
        <taxon>Bivalvia</taxon>
        <taxon>Autobranchia</taxon>
        <taxon>Pteriomorphia</taxon>
        <taxon>Mytilida</taxon>
        <taxon>Mytiloidea</taxon>
        <taxon>Mytilidae</taxon>
        <taxon>Mytilinae</taxon>
        <taxon>Mytilus</taxon>
    </lineage>
</organism>
<dbReference type="PANTHER" id="PTHR46880">
    <property type="entry name" value="RAS-ASSOCIATING DOMAIN-CONTAINING PROTEIN"/>
    <property type="match status" value="1"/>
</dbReference>
<accession>A0A6J8DVP0</accession>
<protein>
    <recommendedName>
        <fullName evidence="3">DUF4371 domain-containing protein</fullName>
    </recommendedName>
</protein>
<keyword evidence="2" id="KW-1185">Reference proteome</keyword>
<evidence type="ECO:0000313" key="2">
    <source>
        <dbReference type="Proteomes" id="UP000507470"/>
    </source>
</evidence>
<reference evidence="1 2" key="1">
    <citation type="submission" date="2020-06" db="EMBL/GenBank/DDBJ databases">
        <authorList>
            <person name="Li R."/>
            <person name="Bekaert M."/>
        </authorList>
    </citation>
    <scope>NUCLEOTIDE SEQUENCE [LARGE SCALE GENOMIC DNA]</scope>
    <source>
        <strain evidence="2">wild</strain>
    </source>
</reference>
<dbReference type="EMBL" id="CACVKT020007908">
    <property type="protein sequence ID" value="CAC5411787.1"/>
    <property type="molecule type" value="Genomic_DNA"/>
</dbReference>
<sequence length="186" mass="21821">MKDKFQHKWIHDEMSFCKTTGFWWLVFKEGKGMYYIICKKHNILTSGLNFYITGAKRYKRHAVEQHSNSANHHKGITCEITRGVSVFHKEHEERLRVGEEIQIKAFMAAYWIMKYEIPFKLVSILSLTQKLGVNDLKYFNHKGQGSLQEIFLLFGETLYKNIITDTNSSMAYSLLVDDVTDISVQW</sequence>
<name>A0A6J8DVP0_MYTCO</name>